<comment type="caution">
    <text evidence="15">Lacks conserved residue(s) required for the propagation of feature annotation.</text>
</comment>
<evidence type="ECO:0000256" key="7">
    <source>
        <dbReference type="ARBA" id="ARBA00022801"/>
    </source>
</evidence>
<dbReference type="PANTHER" id="PTHR22993:SF9">
    <property type="entry name" value="FORMAMIDOPYRIMIDINE-DNA GLYCOSYLASE"/>
    <property type="match status" value="1"/>
</dbReference>
<dbReference type="InterPro" id="IPR015887">
    <property type="entry name" value="DNA_glyclase_Znf_dom_DNA_BS"/>
</dbReference>
<gene>
    <name evidence="15" type="primary">mutM</name>
    <name evidence="15" type="synonym">fpg</name>
    <name evidence="18" type="ORF">ORD21_01690</name>
</gene>
<keyword evidence="11 15" id="KW-0456">Lyase</keyword>
<evidence type="ECO:0000256" key="8">
    <source>
        <dbReference type="ARBA" id="ARBA00022833"/>
    </source>
</evidence>
<evidence type="ECO:0000259" key="17">
    <source>
        <dbReference type="PROSITE" id="PS51068"/>
    </source>
</evidence>
<comment type="catalytic activity">
    <reaction evidence="1 15">
        <text>Hydrolysis of DNA containing ring-opened 7-methylguanine residues, releasing 2,6-diamino-4-hydroxy-5-(N-methyl)formamidopyrimidine.</text>
        <dbReference type="EC" id="3.2.2.23"/>
    </reaction>
</comment>
<evidence type="ECO:0000313" key="19">
    <source>
        <dbReference type="Proteomes" id="UP001276150"/>
    </source>
</evidence>
<dbReference type="EC" id="4.2.99.18" evidence="15"/>
<evidence type="ECO:0000256" key="13">
    <source>
        <dbReference type="ARBA" id="ARBA00023295"/>
    </source>
</evidence>
<comment type="subunit">
    <text evidence="3 15">Monomer.</text>
</comment>
<keyword evidence="9 15" id="KW-0238">DNA-binding</keyword>
<keyword evidence="6 15" id="KW-0863">Zinc-finger</keyword>
<keyword evidence="7 15" id="KW-0378">Hydrolase</keyword>
<dbReference type="PANTHER" id="PTHR22993">
    <property type="entry name" value="FORMAMIDOPYRIMIDINE-DNA GLYCOSYLASE"/>
    <property type="match status" value="1"/>
</dbReference>
<evidence type="ECO:0000259" key="16">
    <source>
        <dbReference type="PROSITE" id="PS51066"/>
    </source>
</evidence>
<dbReference type="NCBIfam" id="NF011386">
    <property type="entry name" value="PRK14811.1"/>
    <property type="match status" value="1"/>
</dbReference>
<dbReference type="HAMAP" id="MF_00103">
    <property type="entry name" value="Fapy_DNA_glycosyl"/>
    <property type="match status" value="1"/>
</dbReference>
<dbReference type="InterPro" id="IPR020629">
    <property type="entry name" value="FPG_Glyclase"/>
</dbReference>
<name>A0ABU4DNP0_9DEIO</name>
<keyword evidence="12 15" id="KW-0511">Multifunctional enzyme</keyword>
<keyword evidence="13 15" id="KW-0326">Glycosidase</keyword>
<evidence type="ECO:0000256" key="2">
    <source>
        <dbReference type="ARBA" id="ARBA00009409"/>
    </source>
</evidence>
<evidence type="ECO:0000256" key="14">
    <source>
        <dbReference type="ARBA" id="ARBA00044632"/>
    </source>
</evidence>
<proteinExistence type="inferred from homology"/>
<dbReference type="RefSeq" id="WP_317638614.1">
    <property type="nucleotide sequence ID" value="NZ_JAPMIV010000002.1"/>
</dbReference>
<comment type="function">
    <text evidence="15">Involved in base excision repair of DNA damaged by oxidation or by mutagenic agents. Acts as DNA glycosylase that recognizes and removes damaged bases. Has a preference for oxidized purines, such as 7,8-dihydro-8-oxoguanine (8-oxoG). Has AP (apurinic/apyrimidinic) lyase activity and introduces nicks in the DNA strand. Cleaves the DNA backbone by beta-delta elimination to generate a single-strand break at the site of the removed base with both 3'- and 5'-phosphates.</text>
</comment>
<feature type="binding site" evidence="15">
    <location>
        <position position="91"/>
    </location>
    <ligand>
        <name>DNA</name>
        <dbReference type="ChEBI" id="CHEBI:16991"/>
    </ligand>
</feature>
<accession>A0ABU4DNP0</accession>
<evidence type="ECO:0000256" key="10">
    <source>
        <dbReference type="ARBA" id="ARBA00023204"/>
    </source>
</evidence>
<dbReference type="PROSITE" id="PS51068">
    <property type="entry name" value="FPG_CAT"/>
    <property type="match status" value="1"/>
</dbReference>
<evidence type="ECO:0000313" key="18">
    <source>
        <dbReference type="EMBL" id="MDV6373309.1"/>
    </source>
</evidence>
<keyword evidence="4 15" id="KW-0479">Metal-binding</keyword>
<evidence type="ECO:0000256" key="9">
    <source>
        <dbReference type="ARBA" id="ARBA00023125"/>
    </source>
</evidence>
<feature type="active site" description="Proton donor; for beta-elimination activity" evidence="15">
    <location>
        <position position="53"/>
    </location>
</feature>
<organism evidence="18 19">
    <name type="scientific">Deinococcus arenicola</name>
    <dbReference type="NCBI Taxonomy" id="2994950"/>
    <lineage>
        <taxon>Bacteria</taxon>
        <taxon>Thermotogati</taxon>
        <taxon>Deinococcota</taxon>
        <taxon>Deinococci</taxon>
        <taxon>Deinococcales</taxon>
        <taxon>Deinococcaceae</taxon>
        <taxon>Deinococcus</taxon>
    </lineage>
</organism>
<dbReference type="Pfam" id="PF06827">
    <property type="entry name" value="zf-FPG_IleRS"/>
    <property type="match status" value="1"/>
</dbReference>
<keyword evidence="10 15" id="KW-0234">DNA repair</keyword>
<dbReference type="CDD" id="cd08966">
    <property type="entry name" value="EcFpg-like_N"/>
    <property type="match status" value="1"/>
</dbReference>
<comment type="caution">
    <text evidence="18">The sequence shown here is derived from an EMBL/GenBank/DDBJ whole genome shotgun (WGS) entry which is preliminary data.</text>
</comment>
<sequence>MPELPEVETTRRKIEPLLRGRVIQGVEHDAPHKYRDTHLAVGRRVQGLSRRGKYLMLQLAAADAADGEAHDLEFIVHLGMTGGFRLEPGQHTRVTLTLEPEGTGDGQTLFFNDPRRFGKMAVVRPGEYAGMPTLAAMGPEPLSDDFNEGDFVRLAREAGAVKPWLLSQKPVSGVGNIYADESLWQAKIHPAQTRLTESEGKSLYTAIRDVMENAVEAGGSSLGNGVGNYRQHDGVSGLFQHEHHVYGKGGQPCPRCGTDIAKIVLAQRGTHFCPKCQVLKERSGEGKRSNRQTV</sequence>
<keyword evidence="5 15" id="KW-0227">DNA damage</keyword>
<dbReference type="SMART" id="SM01232">
    <property type="entry name" value="H2TH"/>
    <property type="match status" value="1"/>
</dbReference>
<dbReference type="InterPro" id="IPR015886">
    <property type="entry name" value="H2TH_FPG"/>
</dbReference>
<dbReference type="GO" id="GO:0008534">
    <property type="term" value="F:oxidized purine nucleobase lesion DNA N-glycosylase activity"/>
    <property type="evidence" value="ECO:0007669"/>
    <property type="project" value="UniProtKB-EC"/>
</dbReference>
<evidence type="ECO:0000256" key="6">
    <source>
        <dbReference type="ARBA" id="ARBA00022771"/>
    </source>
</evidence>
<dbReference type="SUPFAM" id="SSF46946">
    <property type="entry name" value="S13-like H2TH domain"/>
    <property type="match status" value="1"/>
</dbReference>
<feature type="domain" description="FPG-type" evidence="16">
    <location>
        <begin position="244"/>
        <end position="278"/>
    </location>
</feature>
<dbReference type="PROSITE" id="PS01242">
    <property type="entry name" value="ZF_FPG_1"/>
    <property type="match status" value="1"/>
</dbReference>
<protein>
    <recommendedName>
        <fullName evidence="15">Formamidopyrimidine-DNA glycosylase</fullName>
        <shortName evidence="15">Fapy-DNA glycosylase</shortName>
        <ecNumber evidence="15">3.2.2.23</ecNumber>
    </recommendedName>
    <alternativeName>
        <fullName evidence="15">DNA-(apurinic or apyrimidinic site) lyase MutM</fullName>
        <shortName evidence="15">AP lyase MutM</shortName>
        <ecNumber evidence="15">4.2.99.18</ecNumber>
    </alternativeName>
</protein>
<dbReference type="EMBL" id="JAPMIV010000002">
    <property type="protein sequence ID" value="MDV6373309.1"/>
    <property type="molecule type" value="Genomic_DNA"/>
</dbReference>
<keyword evidence="19" id="KW-1185">Reference proteome</keyword>
<reference evidence="18 19" key="1">
    <citation type="submission" date="2022-11" db="EMBL/GenBank/DDBJ databases">
        <title>Deinococcus ZS9-10, Low Temperature and Draught-tolerating, UV-resistant Bacteria from Continental Antarctica.</title>
        <authorList>
            <person name="Cheng L."/>
        </authorList>
    </citation>
    <scope>NUCLEOTIDE SEQUENCE [LARGE SCALE GENOMIC DNA]</scope>
    <source>
        <strain evidence="18 19">ZS9-10</strain>
    </source>
</reference>
<dbReference type="SUPFAM" id="SSF81624">
    <property type="entry name" value="N-terminal domain of MutM-like DNA repair proteins"/>
    <property type="match status" value="1"/>
</dbReference>
<dbReference type="EC" id="3.2.2.23" evidence="15"/>
<feature type="active site" description="Proton donor; for delta-elimination activity" evidence="15">
    <location>
        <position position="268"/>
    </location>
</feature>
<evidence type="ECO:0000256" key="3">
    <source>
        <dbReference type="ARBA" id="ARBA00011245"/>
    </source>
</evidence>
<comment type="similarity">
    <text evidence="2 15">Belongs to the FPG family.</text>
</comment>
<dbReference type="PROSITE" id="PS51066">
    <property type="entry name" value="ZF_FPG_2"/>
    <property type="match status" value="1"/>
</dbReference>
<dbReference type="NCBIfam" id="NF002211">
    <property type="entry name" value="PRK01103.1"/>
    <property type="match status" value="1"/>
</dbReference>
<dbReference type="InterPro" id="IPR012319">
    <property type="entry name" value="FPG_cat"/>
</dbReference>
<dbReference type="Pfam" id="PF06831">
    <property type="entry name" value="H2TH"/>
    <property type="match status" value="1"/>
</dbReference>
<dbReference type="SUPFAM" id="SSF57716">
    <property type="entry name" value="Glucocorticoid receptor-like (DNA-binding domain)"/>
    <property type="match status" value="1"/>
</dbReference>
<dbReference type="SMART" id="SM00898">
    <property type="entry name" value="Fapy_DNA_glyco"/>
    <property type="match status" value="1"/>
</dbReference>
<dbReference type="InterPro" id="IPR010663">
    <property type="entry name" value="Znf_FPG/IleRS"/>
</dbReference>
<comment type="catalytic activity">
    <reaction evidence="14 15">
        <text>2'-deoxyribonucleotide-(2'-deoxyribose 5'-phosphate)-2'-deoxyribonucleotide-DNA = a 3'-end 2'-deoxyribonucleotide-(2,3-dehydro-2,3-deoxyribose 5'-phosphate)-DNA + a 5'-end 5'-phospho-2'-deoxyribonucleoside-DNA + H(+)</text>
        <dbReference type="Rhea" id="RHEA:66592"/>
        <dbReference type="Rhea" id="RHEA-COMP:13180"/>
        <dbReference type="Rhea" id="RHEA-COMP:16897"/>
        <dbReference type="Rhea" id="RHEA-COMP:17067"/>
        <dbReference type="ChEBI" id="CHEBI:15378"/>
        <dbReference type="ChEBI" id="CHEBI:136412"/>
        <dbReference type="ChEBI" id="CHEBI:157695"/>
        <dbReference type="ChEBI" id="CHEBI:167181"/>
        <dbReference type="EC" id="4.2.99.18"/>
    </reaction>
</comment>
<dbReference type="Gene3D" id="3.20.190.10">
    <property type="entry name" value="MutM-like, N-terminal"/>
    <property type="match status" value="1"/>
</dbReference>
<evidence type="ECO:0000256" key="1">
    <source>
        <dbReference type="ARBA" id="ARBA00001668"/>
    </source>
</evidence>
<dbReference type="InterPro" id="IPR010979">
    <property type="entry name" value="Ribosomal_uS13-like_H2TH"/>
</dbReference>
<evidence type="ECO:0000256" key="12">
    <source>
        <dbReference type="ARBA" id="ARBA00023268"/>
    </source>
</evidence>
<feature type="binding site" evidence="15">
    <location>
        <position position="115"/>
    </location>
    <ligand>
        <name>DNA</name>
        <dbReference type="ChEBI" id="CHEBI:16991"/>
    </ligand>
</feature>
<evidence type="ECO:0000256" key="15">
    <source>
        <dbReference type="HAMAP-Rule" id="MF_00103"/>
    </source>
</evidence>
<evidence type="ECO:0000256" key="11">
    <source>
        <dbReference type="ARBA" id="ARBA00023239"/>
    </source>
</evidence>
<dbReference type="Pfam" id="PF01149">
    <property type="entry name" value="Fapy_DNA_glyco"/>
    <property type="match status" value="1"/>
</dbReference>
<dbReference type="InterPro" id="IPR000214">
    <property type="entry name" value="Znf_DNA_glyclase/AP_lyase"/>
</dbReference>
<dbReference type="Proteomes" id="UP001276150">
    <property type="component" value="Unassembled WGS sequence"/>
</dbReference>
<keyword evidence="8 15" id="KW-0862">Zinc</keyword>
<evidence type="ECO:0000256" key="5">
    <source>
        <dbReference type="ARBA" id="ARBA00022763"/>
    </source>
</evidence>
<dbReference type="InterPro" id="IPR035937">
    <property type="entry name" value="FPG_N"/>
</dbReference>
<feature type="domain" description="Formamidopyrimidine-DNA glycosylase catalytic" evidence="17">
    <location>
        <begin position="2"/>
        <end position="118"/>
    </location>
</feature>
<evidence type="ECO:0000256" key="4">
    <source>
        <dbReference type="ARBA" id="ARBA00022723"/>
    </source>
</evidence>
<feature type="active site" description="Proton donor" evidence="15">
    <location>
        <position position="3"/>
    </location>
</feature>
<dbReference type="Gene3D" id="1.10.8.50">
    <property type="match status" value="1"/>
</dbReference>
<feature type="active site" description="Schiff-base intermediate with DNA" evidence="15">
    <location>
        <position position="2"/>
    </location>
</feature>
<comment type="cofactor">
    <cofactor evidence="15">
        <name>Zn(2+)</name>
        <dbReference type="ChEBI" id="CHEBI:29105"/>
    </cofactor>
    <text evidence="15">Binds 1 zinc ion per subunit.</text>
</comment>
<dbReference type="NCBIfam" id="TIGR00577">
    <property type="entry name" value="fpg"/>
    <property type="match status" value="1"/>
</dbReference>